<sequence length="323" mass="35558">MRVIIFIDDLDRCSDATVVSTLEAINLVLGGGKYFVVVGMDKDIVEASIKKEQGYEESSKAAQYLNKIVQMSVQLPECTEEGLGSFLKDMGFNFEVKIEAGPDNTNGDGHQSSSVGTLSTYKDIRKPPSHVQTPAVPGTVISESPGNPGIPPPNGDGGQNSVAPVIGKLMQLSSDEERAIKDGLLCAPPMLPRSLKRFVNMHRLAKGVMYGVIGKDEERLEKVENRKIDLVYAMIVLWHCPMQLKWWIQDVKSGAKGKTNTDFHGYVQNSADREVEPEKKQLMRKALGLLTRLSNISQGFKVTLESLKDFQEGLEFCGLECLP</sequence>
<dbReference type="PANTHER" id="PTHR22674:SF6">
    <property type="entry name" value="NTPASE KAP FAMILY P-LOOP DOMAIN-CONTAINING PROTEIN 1"/>
    <property type="match status" value="1"/>
</dbReference>
<evidence type="ECO:0000256" key="1">
    <source>
        <dbReference type="SAM" id="MobiDB-lite"/>
    </source>
</evidence>
<dbReference type="InterPro" id="IPR011646">
    <property type="entry name" value="KAP_P-loop"/>
</dbReference>
<gene>
    <name evidence="3" type="ORF">WJX75_009125</name>
</gene>
<comment type="caution">
    <text evidence="3">The sequence shown here is derived from an EMBL/GenBank/DDBJ whole genome shotgun (WGS) entry which is preliminary data.</text>
</comment>
<dbReference type="Proteomes" id="UP001491310">
    <property type="component" value="Unassembled WGS sequence"/>
</dbReference>
<dbReference type="InterPro" id="IPR052754">
    <property type="entry name" value="NTPase_KAP_P-loop"/>
</dbReference>
<accession>A0ABR2Z539</accession>
<proteinExistence type="predicted"/>
<dbReference type="EMBL" id="JALJOT010000001">
    <property type="protein sequence ID" value="KAK9919070.1"/>
    <property type="molecule type" value="Genomic_DNA"/>
</dbReference>
<evidence type="ECO:0000313" key="3">
    <source>
        <dbReference type="EMBL" id="KAK9919070.1"/>
    </source>
</evidence>
<evidence type="ECO:0000313" key="4">
    <source>
        <dbReference type="Proteomes" id="UP001491310"/>
    </source>
</evidence>
<feature type="domain" description="KAP NTPase" evidence="2">
    <location>
        <begin position="2"/>
        <end position="200"/>
    </location>
</feature>
<organism evidence="3 4">
    <name type="scientific">Coccomyxa subellipsoidea</name>
    <dbReference type="NCBI Taxonomy" id="248742"/>
    <lineage>
        <taxon>Eukaryota</taxon>
        <taxon>Viridiplantae</taxon>
        <taxon>Chlorophyta</taxon>
        <taxon>core chlorophytes</taxon>
        <taxon>Trebouxiophyceae</taxon>
        <taxon>Trebouxiophyceae incertae sedis</taxon>
        <taxon>Coccomyxaceae</taxon>
        <taxon>Coccomyxa</taxon>
    </lineage>
</organism>
<keyword evidence="4" id="KW-1185">Reference proteome</keyword>
<protein>
    <recommendedName>
        <fullName evidence="2">KAP NTPase domain-containing protein</fullName>
    </recommendedName>
</protein>
<name>A0ABR2Z539_9CHLO</name>
<reference evidence="3 4" key="1">
    <citation type="journal article" date="2024" name="Nat. Commun.">
        <title>Phylogenomics reveals the evolutionary origins of lichenization in chlorophyte algae.</title>
        <authorList>
            <person name="Puginier C."/>
            <person name="Libourel C."/>
            <person name="Otte J."/>
            <person name="Skaloud P."/>
            <person name="Haon M."/>
            <person name="Grisel S."/>
            <person name="Petersen M."/>
            <person name="Berrin J.G."/>
            <person name="Delaux P.M."/>
            <person name="Dal Grande F."/>
            <person name="Keller J."/>
        </authorList>
    </citation>
    <scope>NUCLEOTIDE SEQUENCE [LARGE SCALE GENOMIC DNA]</scope>
    <source>
        <strain evidence="3 4">SAG 216-7</strain>
    </source>
</reference>
<dbReference type="PANTHER" id="PTHR22674">
    <property type="entry name" value="NTPASE, KAP FAMILY P-LOOP DOMAIN-CONTAINING 1"/>
    <property type="match status" value="1"/>
</dbReference>
<feature type="region of interest" description="Disordered" evidence="1">
    <location>
        <begin position="124"/>
        <end position="159"/>
    </location>
</feature>
<dbReference type="Pfam" id="PF07693">
    <property type="entry name" value="KAP_NTPase"/>
    <property type="match status" value="1"/>
</dbReference>
<evidence type="ECO:0000259" key="2">
    <source>
        <dbReference type="Pfam" id="PF07693"/>
    </source>
</evidence>